<dbReference type="InterPro" id="IPR028082">
    <property type="entry name" value="Peripla_BP_I"/>
</dbReference>
<dbReference type="InterPro" id="IPR001638">
    <property type="entry name" value="Solute-binding_3/MltF_N"/>
</dbReference>
<keyword evidence="10" id="KW-0407">Ion channel</keyword>
<gene>
    <name evidence="14" type="ORF">QVD17_34133</name>
</gene>
<keyword evidence="7" id="KW-0675">Receptor</keyword>
<comment type="caution">
    <text evidence="14">The sequence shown here is derived from an EMBL/GenBank/DDBJ whole genome shotgun (WGS) entry which is preliminary data.</text>
</comment>
<dbReference type="Gene3D" id="3.40.50.2300">
    <property type="match status" value="2"/>
</dbReference>
<comment type="subcellular location">
    <subcellularLocation>
        <location evidence="1">Membrane</location>
        <topology evidence="1">Multi-pass membrane protein</topology>
    </subcellularLocation>
</comment>
<name>A0AAD8JZI4_TARER</name>
<dbReference type="Gene3D" id="3.40.190.10">
    <property type="entry name" value="Periplasmic binding protein-like II"/>
    <property type="match status" value="2"/>
</dbReference>
<organism evidence="14 15">
    <name type="scientific">Tagetes erecta</name>
    <name type="common">African marigold</name>
    <dbReference type="NCBI Taxonomy" id="13708"/>
    <lineage>
        <taxon>Eukaryota</taxon>
        <taxon>Viridiplantae</taxon>
        <taxon>Streptophyta</taxon>
        <taxon>Embryophyta</taxon>
        <taxon>Tracheophyta</taxon>
        <taxon>Spermatophyta</taxon>
        <taxon>Magnoliopsida</taxon>
        <taxon>eudicotyledons</taxon>
        <taxon>Gunneridae</taxon>
        <taxon>Pentapetalae</taxon>
        <taxon>asterids</taxon>
        <taxon>campanulids</taxon>
        <taxon>Asterales</taxon>
        <taxon>Asteraceae</taxon>
        <taxon>Asteroideae</taxon>
        <taxon>Heliantheae alliance</taxon>
        <taxon>Tageteae</taxon>
        <taxon>Tagetes</taxon>
    </lineage>
</organism>
<keyword evidence="6 11" id="KW-0472">Membrane</keyword>
<evidence type="ECO:0000256" key="8">
    <source>
        <dbReference type="ARBA" id="ARBA00023180"/>
    </source>
</evidence>
<keyword evidence="4 11" id="KW-1133">Transmembrane helix</keyword>
<keyword evidence="5" id="KW-0406">Ion transport</keyword>
<dbReference type="Pfam" id="PF00497">
    <property type="entry name" value="SBP_bac_3"/>
    <property type="match status" value="1"/>
</dbReference>
<dbReference type="Gene3D" id="1.10.287.70">
    <property type="match status" value="1"/>
</dbReference>
<evidence type="ECO:0000259" key="13">
    <source>
        <dbReference type="SMART" id="SM00079"/>
    </source>
</evidence>
<evidence type="ECO:0000256" key="7">
    <source>
        <dbReference type="ARBA" id="ARBA00023170"/>
    </source>
</evidence>
<evidence type="ECO:0000256" key="9">
    <source>
        <dbReference type="ARBA" id="ARBA00023286"/>
    </source>
</evidence>
<accession>A0AAD8JZI4</accession>
<evidence type="ECO:0000256" key="5">
    <source>
        <dbReference type="ARBA" id="ARBA00023065"/>
    </source>
</evidence>
<dbReference type="AlphaFoldDB" id="A0AAD8JZI4"/>
<dbReference type="EMBL" id="JAUHHV010000009">
    <property type="protein sequence ID" value="KAK1412688.1"/>
    <property type="molecule type" value="Genomic_DNA"/>
</dbReference>
<dbReference type="SMART" id="SM00062">
    <property type="entry name" value="PBPb"/>
    <property type="match status" value="1"/>
</dbReference>
<dbReference type="Pfam" id="PF01094">
    <property type="entry name" value="ANF_receptor"/>
    <property type="match status" value="1"/>
</dbReference>
<dbReference type="Proteomes" id="UP001229421">
    <property type="component" value="Unassembled WGS sequence"/>
</dbReference>
<dbReference type="InterPro" id="IPR001828">
    <property type="entry name" value="ANF_lig-bd_rcpt"/>
</dbReference>
<dbReference type="InterPro" id="IPR015683">
    <property type="entry name" value="Ionotropic_Glu_rcpt"/>
</dbReference>
<evidence type="ECO:0000256" key="11">
    <source>
        <dbReference type="SAM" id="Phobius"/>
    </source>
</evidence>
<evidence type="ECO:0000256" key="1">
    <source>
        <dbReference type="ARBA" id="ARBA00004141"/>
    </source>
</evidence>
<evidence type="ECO:0008006" key="16">
    <source>
        <dbReference type="Google" id="ProtNLM"/>
    </source>
</evidence>
<evidence type="ECO:0000313" key="14">
    <source>
        <dbReference type="EMBL" id="KAK1412688.1"/>
    </source>
</evidence>
<reference evidence="14" key="1">
    <citation type="journal article" date="2023" name="bioRxiv">
        <title>Improved chromosome-level genome assembly for marigold (Tagetes erecta).</title>
        <authorList>
            <person name="Jiang F."/>
            <person name="Yuan L."/>
            <person name="Wang S."/>
            <person name="Wang H."/>
            <person name="Xu D."/>
            <person name="Wang A."/>
            <person name="Fan W."/>
        </authorList>
    </citation>
    <scope>NUCLEOTIDE SEQUENCE</scope>
    <source>
        <strain evidence="14">WSJ</strain>
        <tissue evidence="14">Leaf</tissue>
    </source>
</reference>
<keyword evidence="2" id="KW-0813">Transport</keyword>
<dbReference type="PANTHER" id="PTHR18966">
    <property type="entry name" value="IONOTROPIC GLUTAMATE RECEPTOR"/>
    <property type="match status" value="1"/>
</dbReference>
<evidence type="ECO:0000256" key="10">
    <source>
        <dbReference type="ARBA" id="ARBA00023303"/>
    </source>
</evidence>
<keyword evidence="8" id="KW-0325">Glycoprotein</keyword>
<dbReference type="SUPFAM" id="SSF53850">
    <property type="entry name" value="Periplasmic binding protein-like II"/>
    <property type="match status" value="1"/>
</dbReference>
<evidence type="ECO:0000256" key="3">
    <source>
        <dbReference type="ARBA" id="ARBA00022692"/>
    </source>
</evidence>
<evidence type="ECO:0000313" key="15">
    <source>
        <dbReference type="Proteomes" id="UP001229421"/>
    </source>
</evidence>
<dbReference type="GO" id="GO:0015276">
    <property type="term" value="F:ligand-gated monoatomic ion channel activity"/>
    <property type="evidence" value="ECO:0007669"/>
    <property type="project" value="InterPro"/>
</dbReference>
<dbReference type="Pfam" id="PF00060">
    <property type="entry name" value="Lig_chan"/>
    <property type="match status" value="1"/>
</dbReference>
<evidence type="ECO:0000256" key="6">
    <source>
        <dbReference type="ARBA" id="ARBA00023136"/>
    </source>
</evidence>
<feature type="domain" description="Solute-binding protein family 3/N-terminal" evidence="12">
    <location>
        <begin position="351"/>
        <end position="629"/>
    </location>
</feature>
<evidence type="ECO:0000256" key="4">
    <source>
        <dbReference type="ARBA" id="ARBA00022989"/>
    </source>
</evidence>
<keyword evidence="15" id="KW-1185">Reference proteome</keyword>
<proteinExistence type="predicted"/>
<dbReference type="InterPro" id="IPR001320">
    <property type="entry name" value="Iontro_rcpt_C"/>
</dbReference>
<dbReference type="SUPFAM" id="SSF53822">
    <property type="entry name" value="Periplasmic binding protein-like I"/>
    <property type="match status" value="1"/>
</dbReference>
<protein>
    <recommendedName>
        <fullName evidence="16">Glutamate receptor</fullName>
    </recommendedName>
</protein>
<evidence type="ECO:0000259" key="12">
    <source>
        <dbReference type="SMART" id="SM00062"/>
    </source>
</evidence>
<evidence type="ECO:0000256" key="2">
    <source>
        <dbReference type="ARBA" id="ARBA00022448"/>
    </source>
</evidence>
<keyword evidence="9" id="KW-1071">Ligand-gated ion channel</keyword>
<keyword evidence="3 11" id="KW-0812">Transmembrane</keyword>
<dbReference type="SMART" id="SM00079">
    <property type="entry name" value="PBPe"/>
    <property type="match status" value="1"/>
</dbReference>
<sequence length="707" mass="80038">MLFELVARALDLLDNTQVQAILIGPDPTIEARLLDVLEEKANVPILSFSTSLFSHQNPNLVQIAQDETTQFKGIVAMIESFESKNIILICEDTADGMEMASYITIAFHDKKIRITYTSQISTRASHEQIVKELLKIQHMQTTMFVMHTRPSLASRIFSRAKGIGMMGHGYVWIVTSKTTSFLNLMNNDAFESVQGVVGFKSYIPKSRELHKLVSKWRKEYHGSNPLMEFKVVDYNGILAYDAVYALAMAIENMHTKFTSSSILNQMMKINFHGLGGKFKLMNGRIVSNAIEVINVIGKSDRRVGFWNATSEFVKDVGNTNSSPNSGLEDTIFPGGTTSILSRRRMQTKVKKLRIIVPDFGVFPNMIQTVVDPRTNLRTVTGFCGDVFNAAFNALNYGADIEFTMFPYEEGRTYNDLIDKVYFKEYDAAIGDITITSNRYRYVDFTLPFSDMGVGTLTRNAKKSMWIFLDPLSTDLWFTSAGFFFVFGFVIWFIEHRTNEEFQGSTKQQIGTALWFSFSTLVYAHRKLSKSNPNFFKRIELELRSPANYAEDLRSGKVGAIIDEILYVKSVLALYSPTEFSLVTTQTTTNGFAFVFPKDSALTREMSIEIAKLREDGTLKSLEDKWLKHQPLAMSKDLSTPTTNSLDLYGLRGLFFTSALSMALAFLGSIVYLVCEKWQGKSKMEILRCILRRSPEIHAQESDWEPTV</sequence>
<feature type="domain" description="Ionotropic glutamate receptor C-terminal" evidence="13">
    <location>
        <begin position="353"/>
        <end position="628"/>
    </location>
</feature>
<dbReference type="GO" id="GO:0016020">
    <property type="term" value="C:membrane"/>
    <property type="evidence" value="ECO:0007669"/>
    <property type="project" value="UniProtKB-SubCell"/>
</dbReference>
<feature type="transmembrane region" description="Helical" evidence="11">
    <location>
        <begin position="653"/>
        <end position="674"/>
    </location>
</feature>